<reference evidence="2" key="1">
    <citation type="journal article" date="2020" name="Fungal Divers.">
        <title>Resolving the Mortierellaceae phylogeny through synthesis of multi-gene phylogenetics and phylogenomics.</title>
        <authorList>
            <person name="Vandepol N."/>
            <person name="Liber J."/>
            <person name="Desiro A."/>
            <person name="Na H."/>
            <person name="Kennedy M."/>
            <person name="Barry K."/>
            <person name="Grigoriev I.V."/>
            <person name="Miller A.N."/>
            <person name="O'Donnell K."/>
            <person name="Stajich J.E."/>
            <person name="Bonito G."/>
        </authorList>
    </citation>
    <scope>NUCLEOTIDE SEQUENCE</scope>
    <source>
        <strain evidence="2">NRRL 2769</strain>
    </source>
</reference>
<dbReference type="AlphaFoldDB" id="A0A9P6MYX9"/>
<keyword evidence="3" id="KW-1185">Reference proteome</keyword>
<feature type="compositionally biased region" description="Low complexity" evidence="1">
    <location>
        <begin position="28"/>
        <end position="38"/>
    </location>
</feature>
<name>A0A9P6MYX9_9FUNG</name>
<dbReference type="Proteomes" id="UP000703661">
    <property type="component" value="Unassembled WGS sequence"/>
</dbReference>
<evidence type="ECO:0000256" key="1">
    <source>
        <dbReference type="SAM" id="MobiDB-lite"/>
    </source>
</evidence>
<dbReference type="EMBL" id="JAAAID010000367">
    <property type="protein sequence ID" value="KAG0018376.1"/>
    <property type="molecule type" value="Genomic_DNA"/>
</dbReference>
<proteinExistence type="predicted"/>
<feature type="region of interest" description="Disordered" evidence="1">
    <location>
        <begin position="1"/>
        <end position="52"/>
    </location>
</feature>
<feature type="region of interest" description="Disordered" evidence="1">
    <location>
        <begin position="102"/>
        <end position="126"/>
    </location>
</feature>
<feature type="compositionally biased region" description="Polar residues" evidence="1">
    <location>
        <begin position="1"/>
        <end position="14"/>
    </location>
</feature>
<feature type="compositionally biased region" description="Basic and acidic residues" evidence="1">
    <location>
        <begin position="39"/>
        <end position="52"/>
    </location>
</feature>
<feature type="compositionally biased region" description="Basic residues" evidence="1">
    <location>
        <begin position="17"/>
        <end position="27"/>
    </location>
</feature>
<comment type="caution">
    <text evidence="2">The sequence shown here is derived from an EMBL/GenBank/DDBJ whole genome shotgun (WGS) entry which is preliminary data.</text>
</comment>
<gene>
    <name evidence="2" type="ORF">BGZ80_007231</name>
</gene>
<sequence length="216" mass="23983">MTRLSSTTGSSQPSKKLASKTRKHSLPRSRLSSPPTTSLHDKILDDGNIPSKEDHVNAITSGSRISQTTSILHEPYKEIKASMTPRNQNILHQSNHQRAVAQDQKSKVAVPSVIPPTRPPPKRRNTLTMSTNTAHEQGRFVQTFLKLPLSSQVSHHKSCSNGREKVDDSTTAYYGATVQGVDRSIEFEEPTKDAFTRRITGLVDDNEADFKIAEDR</sequence>
<protein>
    <submittedName>
        <fullName evidence="2">Uncharacterized protein</fullName>
    </submittedName>
</protein>
<evidence type="ECO:0000313" key="3">
    <source>
        <dbReference type="Proteomes" id="UP000703661"/>
    </source>
</evidence>
<organism evidence="2 3">
    <name type="scientific">Entomortierella chlamydospora</name>
    <dbReference type="NCBI Taxonomy" id="101097"/>
    <lineage>
        <taxon>Eukaryota</taxon>
        <taxon>Fungi</taxon>
        <taxon>Fungi incertae sedis</taxon>
        <taxon>Mucoromycota</taxon>
        <taxon>Mortierellomycotina</taxon>
        <taxon>Mortierellomycetes</taxon>
        <taxon>Mortierellales</taxon>
        <taxon>Mortierellaceae</taxon>
        <taxon>Entomortierella</taxon>
    </lineage>
</organism>
<evidence type="ECO:0000313" key="2">
    <source>
        <dbReference type="EMBL" id="KAG0018376.1"/>
    </source>
</evidence>
<accession>A0A9P6MYX9</accession>